<sequence length="136" mass="14089">MWVQTGPLIIDQVLTTAYAQVYPSGLTITIPFAGVWEVSYQARSVVNSGAANTNYWASTILYKGQSPTDGSQALAGGGPANLILQATAGQTVLAAFDANDVVSLYARGIGSQGNNASILSNTDGRITIAAHWVSAV</sequence>
<protein>
    <submittedName>
        <fullName evidence="1">Uncharacterized protein</fullName>
    </submittedName>
</protein>
<proteinExistence type="predicted"/>
<accession>A0A1H6E3W9</accession>
<name>A0A1H6E3W9_9ACTN</name>
<dbReference type="AlphaFoldDB" id="A0A1H6E3W9"/>
<dbReference type="Proteomes" id="UP000236723">
    <property type="component" value="Unassembled WGS sequence"/>
</dbReference>
<dbReference type="OrthoDB" id="4233250at2"/>
<dbReference type="RefSeq" id="WP_103944265.1">
    <property type="nucleotide sequence ID" value="NZ_FNVO01000030.1"/>
</dbReference>
<gene>
    <name evidence="1" type="ORF">SAMN04489712_13027</name>
</gene>
<evidence type="ECO:0000313" key="2">
    <source>
        <dbReference type="Proteomes" id="UP000236723"/>
    </source>
</evidence>
<keyword evidence="2" id="KW-1185">Reference proteome</keyword>
<organism evidence="1 2">
    <name type="scientific">Thermomonospora echinospora</name>
    <dbReference type="NCBI Taxonomy" id="1992"/>
    <lineage>
        <taxon>Bacteria</taxon>
        <taxon>Bacillati</taxon>
        <taxon>Actinomycetota</taxon>
        <taxon>Actinomycetes</taxon>
        <taxon>Streptosporangiales</taxon>
        <taxon>Thermomonosporaceae</taxon>
        <taxon>Thermomonospora</taxon>
    </lineage>
</organism>
<reference evidence="2" key="1">
    <citation type="submission" date="2016-10" db="EMBL/GenBank/DDBJ databases">
        <authorList>
            <person name="Varghese N."/>
            <person name="Submissions S."/>
        </authorList>
    </citation>
    <scope>NUCLEOTIDE SEQUENCE [LARGE SCALE GENOMIC DNA]</scope>
    <source>
        <strain evidence="2">DSM 43163</strain>
    </source>
</reference>
<evidence type="ECO:0000313" key="1">
    <source>
        <dbReference type="EMBL" id="SEG91706.1"/>
    </source>
</evidence>
<dbReference type="EMBL" id="FNVO01000030">
    <property type="protein sequence ID" value="SEG91706.1"/>
    <property type="molecule type" value="Genomic_DNA"/>
</dbReference>